<evidence type="ECO:0000259" key="2">
    <source>
        <dbReference type="Pfam" id="PF02120"/>
    </source>
</evidence>
<dbReference type="RefSeq" id="WP_086111588.1">
    <property type="nucleotide sequence ID" value="NZ_CAWNHF010000145.1"/>
</dbReference>
<dbReference type="InterPro" id="IPR052563">
    <property type="entry name" value="FliK"/>
</dbReference>
<evidence type="ECO:0000313" key="3">
    <source>
        <dbReference type="EMBL" id="OTA21081.1"/>
    </source>
</evidence>
<gene>
    <name evidence="3" type="ORF">Xbed_00727</name>
</gene>
<organism evidence="3 4">
    <name type="scientific">Xenorhabdus beddingii</name>
    <dbReference type="NCBI Taxonomy" id="40578"/>
    <lineage>
        <taxon>Bacteria</taxon>
        <taxon>Pseudomonadati</taxon>
        <taxon>Pseudomonadota</taxon>
        <taxon>Gammaproteobacteria</taxon>
        <taxon>Enterobacterales</taxon>
        <taxon>Morganellaceae</taxon>
        <taxon>Xenorhabdus</taxon>
    </lineage>
</organism>
<name>A0A1Y2SRX6_9GAMM</name>
<dbReference type="EMBL" id="MUBK01000004">
    <property type="protein sequence ID" value="OTA21081.1"/>
    <property type="molecule type" value="Genomic_DNA"/>
</dbReference>
<keyword evidence="4" id="KW-1185">Reference proteome</keyword>
<evidence type="ECO:0000256" key="1">
    <source>
        <dbReference type="SAM" id="MobiDB-lite"/>
    </source>
</evidence>
<dbReference type="OrthoDB" id="1792985at2"/>
<accession>A0A1Y2SRX6</accession>
<dbReference type="PANTHER" id="PTHR37533">
    <property type="entry name" value="FLAGELLAR HOOK-LENGTH CONTROL PROTEIN"/>
    <property type="match status" value="1"/>
</dbReference>
<proteinExistence type="predicted"/>
<dbReference type="STRING" id="40578.Xbed_00727"/>
<feature type="compositionally biased region" description="Basic and acidic residues" evidence="1">
    <location>
        <begin position="54"/>
        <end position="69"/>
    </location>
</feature>
<dbReference type="PANTHER" id="PTHR37533:SF2">
    <property type="entry name" value="FLAGELLAR HOOK-LENGTH CONTROL PROTEIN"/>
    <property type="match status" value="1"/>
</dbReference>
<dbReference type="Pfam" id="PF02120">
    <property type="entry name" value="Flg_hook"/>
    <property type="match status" value="1"/>
</dbReference>
<reference evidence="3 4" key="1">
    <citation type="submission" date="2017-01" db="EMBL/GenBank/DDBJ databases">
        <title>Deconstructing symbiosis and pathogenesis requirements using a combined genomic-metabolomic approach.</title>
        <authorList>
            <person name="Tobias N.J."/>
            <person name="Wolff H."/>
            <person name="Djahanschiri B."/>
            <person name="Ebersberger I."/>
            <person name="Bode H.B."/>
        </authorList>
    </citation>
    <scope>NUCLEOTIDE SEQUENCE [LARGE SCALE GENOMIC DNA]</scope>
    <source>
        <strain evidence="3 4">DSM 4764</strain>
    </source>
</reference>
<dbReference type="AlphaFoldDB" id="A0A1Y2SRX6"/>
<feature type="compositionally biased region" description="Low complexity" evidence="1">
    <location>
        <begin position="424"/>
        <end position="442"/>
    </location>
</feature>
<keyword evidence="3" id="KW-0969">Cilium</keyword>
<dbReference type="Gene3D" id="3.30.750.140">
    <property type="match status" value="1"/>
</dbReference>
<comment type="caution">
    <text evidence="3">The sequence shown here is derived from an EMBL/GenBank/DDBJ whole genome shotgun (WGS) entry which is preliminary data.</text>
</comment>
<dbReference type="Proteomes" id="UP000194204">
    <property type="component" value="Unassembled WGS sequence"/>
</dbReference>
<feature type="region of interest" description="Disordered" evidence="1">
    <location>
        <begin position="1"/>
        <end position="36"/>
    </location>
</feature>
<feature type="domain" description="Flagellar hook-length control protein-like C-terminal" evidence="2">
    <location>
        <begin position="339"/>
        <end position="416"/>
    </location>
</feature>
<evidence type="ECO:0000313" key="4">
    <source>
        <dbReference type="Proteomes" id="UP000194204"/>
    </source>
</evidence>
<protein>
    <submittedName>
        <fullName evidence="3">Flagellar hook-length control protein FliK</fullName>
    </submittedName>
</protein>
<sequence length="481" mass="51188">MNLTLLPTDLKFTDKSSGKNQSTLNGSVNGNPSSQFGQLLNAETASMRKPTTQADKHSQNNLKEGKSVADKTAQGERSPLQMASDKTVSRDALQTDTSLQESRAEFAVLKEEDLLSAEALSAVIPIQIADLVNPPAHSAVFQENAEGLMENALPENSLPENALSENKWSGDENNAVQALLGKNAKDIRLAATDLTESSQKGAPDKDIPLSAVQDMALNNKTETRHKTENPAYVPGLASLAGQVKLAANNKAEYGSVFPKDLALNNNKALNLLQAAPELTTVTAETAFIDSPTVPAASPLLSGGQPATGQFQLTGTTAPLLNAHLGSEEWQQQLNQHVLFFNRNGLQQAELRLHPQELGALHIRMSVEDNQAQLHFVSAHQNVRAALEAALPGLRHSLAESGIQLAQSSVGSDAQGNWQQEHHASNQANNQNRSQNNGHSNSHADSQSHGLVAATGITASHTTISLTPQQLASTRGGVDTFA</sequence>
<dbReference type="InterPro" id="IPR038610">
    <property type="entry name" value="FliK-like_C_sf"/>
</dbReference>
<keyword evidence="3" id="KW-0282">Flagellum</keyword>
<feature type="region of interest" description="Disordered" evidence="1">
    <location>
        <begin position="48"/>
        <end position="97"/>
    </location>
</feature>
<dbReference type="InterPro" id="IPR021136">
    <property type="entry name" value="Flagellar_hook_control-like_C"/>
</dbReference>
<feature type="compositionally biased region" description="Polar residues" evidence="1">
    <location>
        <begin position="18"/>
        <end position="36"/>
    </location>
</feature>
<keyword evidence="3" id="KW-0966">Cell projection</keyword>
<feature type="compositionally biased region" description="Polar residues" evidence="1">
    <location>
        <begin position="408"/>
        <end position="417"/>
    </location>
</feature>
<dbReference type="CDD" id="cd17470">
    <property type="entry name" value="T3SS_Flik_C"/>
    <property type="match status" value="1"/>
</dbReference>
<feature type="region of interest" description="Disordered" evidence="1">
    <location>
        <begin position="408"/>
        <end position="446"/>
    </location>
</feature>